<dbReference type="Proteomes" id="UP000639772">
    <property type="component" value="Unassembled WGS sequence"/>
</dbReference>
<sequence>MKPSNRTWSESSKMEQKRKVVLSLYEALSSGETDVVALLLVRTSSGGSMARPVRSS</sequence>
<protein>
    <submittedName>
        <fullName evidence="1">Uncharacterized protein</fullName>
    </submittedName>
</protein>
<evidence type="ECO:0000313" key="2">
    <source>
        <dbReference type="Proteomes" id="UP000639772"/>
    </source>
</evidence>
<dbReference type="AlphaFoldDB" id="A0A835U8G9"/>
<accession>A0A835U8G9</accession>
<reference evidence="1 2" key="1">
    <citation type="journal article" date="2020" name="Nat. Food">
        <title>A phased Vanilla planifolia genome enables genetic improvement of flavour and production.</title>
        <authorList>
            <person name="Hasing T."/>
            <person name="Tang H."/>
            <person name="Brym M."/>
            <person name="Khazi F."/>
            <person name="Huang T."/>
            <person name="Chambers A.H."/>
        </authorList>
    </citation>
    <scope>NUCLEOTIDE SEQUENCE [LARGE SCALE GENOMIC DNA]</scope>
    <source>
        <tissue evidence="1">Leaf</tissue>
    </source>
</reference>
<gene>
    <name evidence="1" type="ORF">HPP92_024853</name>
</gene>
<proteinExistence type="predicted"/>
<dbReference type="EMBL" id="JADCNM010000014">
    <property type="protein sequence ID" value="KAG0453549.1"/>
    <property type="molecule type" value="Genomic_DNA"/>
</dbReference>
<comment type="caution">
    <text evidence="1">The sequence shown here is derived from an EMBL/GenBank/DDBJ whole genome shotgun (WGS) entry which is preliminary data.</text>
</comment>
<name>A0A835U8G9_VANPL</name>
<organism evidence="1 2">
    <name type="scientific">Vanilla planifolia</name>
    <name type="common">Vanilla</name>
    <dbReference type="NCBI Taxonomy" id="51239"/>
    <lineage>
        <taxon>Eukaryota</taxon>
        <taxon>Viridiplantae</taxon>
        <taxon>Streptophyta</taxon>
        <taxon>Embryophyta</taxon>
        <taxon>Tracheophyta</taxon>
        <taxon>Spermatophyta</taxon>
        <taxon>Magnoliopsida</taxon>
        <taxon>Liliopsida</taxon>
        <taxon>Asparagales</taxon>
        <taxon>Orchidaceae</taxon>
        <taxon>Vanilloideae</taxon>
        <taxon>Vanilleae</taxon>
        <taxon>Vanilla</taxon>
    </lineage>
</organism>
<evidence type="ECO:0000313" key="1">
    <source>
        <dbReference type="EMBL" id="KAG0453549.1"/>
    </source>
</evidence>